<evidence type="ECO:0000259" key="3">
    <source>
        <dbReference type="PROSITE" id="PS51462"/>
    </source>
</evidence>
<evidence type="ECO:0000256" key="2">
    <source>
        <dbReference type="RuleBase" id="RU003476"/>
    </source>
</evidence>
<protein>
    <recommendedName>
        <fullName evidence="3">Nudix hydrolase domain-containing protein</fullName>
    </recommendedName>
</protein>
<dbReference type="FunFam" id="3.90.79.10:FF:000060">
    <property type="entry name" value="Nudix hydrolase 1"/>
    <property type="match status" value="1"/>
</dbReference>
<comment type="caution">
    <text evidence="4">The sequence shown here is derived from an EMBL/GenBank/DDBJ whole genome shotgun (WGS) entry which is preliminary data.</text>
</comment>
<dbReference type="Gene3D" id="3.90.79.10">
    <property type="entry name" value="Nucleoside Triphosphate Pyrophosphohydrolase"/>
    <property type="match status" value="1"/>
</dbReference>
<reference evidence="4 5" key="1">
    <citation type="journal article" date="2016" name="DNA Res.">
        <title>Genome sequence of Aspergillus luchuensis NBRC 4314.</title>
        <authorList>
            <person name="Yamada O."/>
            <person name="Machida M."/>
            <person name="Hosoyama A."/>
            <person name="Goto M."/>
            <person name="Takahashi T."/>
            <person name="Futagami T."/>
            <person name="Yamagata Y."/>
            <person name="Takeuchi M."/>
            <person name="Kobayashi T."/>
            <person name="Koike H."/>
            <person name="Abe K."/>
            <person name="Asai K."/>
            <person name="Arita M."/>
            <person name="Fujita N."/>
            <person name="Fukuda K."/>
            <person name="Higa K."/>
            <person name="Horikawa H."/>
            <person name="Ishikawa T."/>
            <person name="Jinno K."/>
            <person name="Kato Y."/>
            <person name="Kirimura K."/>
            <person name="Mizutani O."/>
            <person name="Nakasone K."/>
            <person name="Sano M."/>
            <person name="Shiraishi Y."/>
            <person name="Tsukahara M."/>
            <person name="Gomi K."/>
        </authorList>
    </citation>
    <scope>NUCLEOTIDE SEQUENCE [LARGE SCALE GENOMIC DNA]</scope>
    <source>
        <strain evidence="4 5">RIB 2604</strain>
    </source>
</reference>
<dbReference type="PANTHER" id="PTHR16099:SF5">
    <property type="entry name" value="NUCLEOTIDE TRIPHOSPHATE DIPHOSPHATASE NUDT15"/>
    <property type="match status" value="1"/>
</dbReference>
<dbReference type="GO" id="GO:0005829">
    <property type="term" value="C:cytosol"/>
    <property type="evidence" value="ECO:0007669"/>
    <property type="project" value="TreeGrafter"/>
</dbReference>
<accession>A0A146F8Q5</accession>
<dbReference type="PROSITE" id="PS00893">
    <property type="entry name" value="NUDIX_BOX"/>
    <property type="match status" value="1"/>
</dbReference>
<dbReference type="PROSITE" id="PS51462">
    <property type="entry name" value="NUDIX"/>
    <property type="match status" value="1"/>
</dbReference>
<reference evidence="5" key="2">
    <citation type="submission" date="2016-02" db="EMBL/GenBank/DDBJ databases">
        <title>Genome sequencing of Aspergillus luchuensis NBRC 4314.</title>
        <authorList>
            <person name="Yamada O."/>
        </authorList>
    </citation>
    <scope>NUCLEOTIDE SEQUENCE [LARGE SCALE GENOMIC DNA]</scope>
    <source>
        <strain evidence="5">RIB 2604</strain>
    </source>
</reference>
<dbReference type="SUPFAM" id="SSF55811">
    <property type="entry name" value="Nudix"/>
    <property type="match status" value="1"/>
</dbReference>
<dbReference type="GO" id="GO:0006203">
    <property type="term" value="P:dGTP catabolic process"/>
    <property type="evidence" value="ECO:0007669"/>
    <property type="project" value="TreeGrafter"/>
</dbReference>
<dbReference type="PANTHER" id="PTHR16099">
    <property type="entry name" value="8-OXO-DGTP DIPHOSPHATES NUDT15"/>
    <property type="match status" value="1"/>
</dbReference>
<dbReference type="VEuPathDB" id="FungiDB:ASPFODRAFT_41417"/>
<dbReference type="GO" id="GO:0035539">
    <property type="term" value="F:8-oxo-7,8-dihydrodeoxyguanosine triphosphate pyrophosphatase activity"/>
    <property type="evidence" value="ECO:0007669"/>
    <property type="project" value="TreeGrafter"/>
</dbReference>
<evidence type="ECO:0000256" key="1">
    <source>
        <dbReference type="ARBA" id="ARBA00022801"/>
    </source>
</evidence>
<dbReference type="InterPro" id="IPR000086">
    <property type="entry name" value="NUDIX_hydrolase_dom"/>
</dbReference>
<sequence length="218" mass="23286">MNPRVGVGVFVINPKGQIVLGQRKSSHGAGTWALPGGHLEFNESFEDCAAREVLEETGLKVRDIQFLTATNDIMKEEGKHYVTVFVGCTVVGDDAQPELIFLVPSLGFQLTFPETKAMMKPNSNSKIAINGLHKGDTSVTAKFDKSPDTGVDGEAKLIDLTLEAAEWYTRGIGDFRLLDKPVSVAGDGCGLFRGTVAAMVIENYAAAALPEDLASGVV</sequence>
<proteinExistence type="inferred from homology"/>
<comment type="similarity">
    <text evidence="2">Belongs to the Nudix hydrolase family.</text>
</comment>
<keyword evidence="1 2" id="KW-0378">Hydrolase</keyword>
<dbReference type="AlphaFoldDB" id="A0A146F8Q5"/>
<dbReference type="EMBL" id="BCWF01000015">
    <property type="protein sequence ID" value="GAT22500.1"/>
    <property type="molecule type" value="Genomic_DNA"/>
</dbReference>
<dbReference type="CDD" id="cd04678">
    <property type="entry name" value="NUDIX_MTH2_Nudt15"/>
    <property type="match status" value="1"/>
</dbReference>
<dbReference type="Pfam" id="PF00293">
    <property type="entry name" value="NUDIX"/>
    <property type="match status" value="1"/>
</dbReference>
<dbReference type="Proteomes" id="UP000075230">
    <property type="component" value="Unassembled WGS sequence"/>
</dbReference>
<evidence type="ECO:0000313" key="4">
    <source>
        <dbReference type="EMBL" id="GAT22500.1"/>
    </source>
</evidence>
<name>A0A146F8Q5_ASPKA</name>
<organism evidence="4 5">
    <name type="scientific">Aspergillus kawachii</name>
    <name type="common">White koji mold</name>
    <name type="synonym">Aspergillus awamori var. kawachi</name>
    <dbReference type="NCBI Taxonomy" id="1069201"/>
    <lineage>
        <taxon>Eukaryota</taxon>
        <taxon>Fungi</taxon>
        <taxon>Dikarya</taxon>
        <taxon>Ascomycota</taxon>
        <taxon>Pezizomycotina</taxon>
        <taxon>Eurotiomycetes</taxon>
        <taxon>Eurotiomycetidae</taxon>
        <taxon>Eurotiales</taxon>
        <taxon>Aspergillaceae</taxon>
        <taxon>Aspergillus</taxon>
        <taxon>Aspergillus subgen. Circumdati</taxon>
    </lineage>
</organism>
<dbReference type="InterPro" id="IPR020476">
    <property type="entry name" value="Nudix_hydrolase"/>
</dbReference>
<evidence type="ECO:0000313" key="5">
    <source>
        <dbReference type="Proteomes" id="UP000075230"/>
    </source>
</evidence>
<gene>
    <name evidence="4" type="ORF">RIB2604_01505340</name>
</gene>
<feature type="domain" description="Nudix hydrolase" evidence="3">
    <location>
        <begin position="2"/>
        <end position="133"/>
    </location>
</feature>
<dbReference type="PRINTS" id="PR00502">
    <property type="entry name" value="NUDIXFAMILY"/>
</dbReference>
<dbReference type="InterPro" id="IPR020084">
    <property type="entry name" value="NUDIX_hydrolase_CS"/>
</dbReference>
<dbReference type="InterPro" id="IPR015797">
    <property type="entry name" value="NUDIX_hydrolase-like_dom_sf"/>
</dbReference>